<dbReference type="RefSeq" id="XP_004358641.1">
    <property type="nucleotide sequence ID" value="XM_004358584.1"/>
</dbReference>
<protein>
    <recommendedName>
        <fullName evidence="9">DDE Tnp4 domain-containing protein</fullName>
    </recommendedName>
</protein>
<reference evidence="7" key="1">
    <citation type="submission" date="2010-01" db="EMBL/GenBank/DDBJ databases">
        <title>Living fossils from the dawn of multicellularity.</title>
        <authorList>
            <person name="Gloeckner G."/>
            <person name="Schaap P."/>
            <person name="Noegel A.A."/>
            <person name="Felder M."/>
            <person name="Eichinger L."/>
            <person name="Heidel A.J."/>
            <person name="Platzer M."/>
        </authorList>
    </citation>
    <scope>NUCLEOTIDE SEQUENCE [LARGE SCALE GENOMIC DNA]</scope>
    <source>
        <strain evidence="7">SH3</strain>
    </source>
</reference>
<evidence type="ECO:0000256" key="1">
    <source>
        <dbReference type="ARBA" id="ARBA00001968"/>
    </source>
</evidence>
<feature type="compositionally biased region" description="Acidic residues" evidence="3">
    <location>
        <begin position="313"/>
        <end position="335"/>
    </location>
</feature>
<evidence type="ECO:0008006" key="9">
    <source>
        <dbReference type="Google" id="ProtNLM"/>
    </source>
</evidence>
<evidence type="ECO:0000256" key="2">
    <source>
        <dbReference type="ARBA" id="ARBA00022723"/>
    </source>
</evidence>
<dbReference type="AlphaFoldDB" id="F4PT02"/>
<dbReference type="KEGG" id="dfa:DFA_00656"/>
<dbReference type="Pfam" id="PF13359">
    <property type="entry name" value="DDE_Tnp_4"/>
    <property type="match status" value="1"/>
</dbReference>
<dbReference type="PANTHER" id="PTHR23080">
    <property type="entry name" value="THAP DOMAIN PROTEIN"/>
    <property type="match status" value="1"/>
</dbReference>
<feature type="domain" description="DDE Tnp4" evidence="4">
    <location>
        <begin position="497"/>
        <end position="657"/>
    </location>
</feature>
<comment type="cofactor">
    <cofactor evidence="1">
        <name>a divalent metal cation</name>
        <dbReference type="ChEBI" id="CHEBI:60240"/>
    </cofactor>
</comment>
<dbReference type="Proteomes" id="UP000007797">
    <property type="component" value="Unassembled WGS sequence"/>
</dbReference>
<name>F4PT02_CACFS</name>
<keyword evidence="8" id="KW-1185">Reference proteome</keyword>
<organism evidence="7 8">
    <name type="scientific">Cavenderia fasciculata</name>
    <name type="common">Slime mold</name>
    <name type="synonym">Dictyostelium fasciculatum</name>
    <dbReference type="NCBI Taxonomy" id="261658"/>
    <lineage>
        <taxon>Eukaryota</taxon>
        <taxon>Amoebozoa</taxon>
        <taxon>Evosea</taxon>
        <taxon>Eumycetozoa</taxon>
        <taxon>Dictyostelia</taxon>
        <taxon>Acytosteliales</taxon>
        <taxon>Cavenderiaceae</taxon>
        <taxon>Cavenderia</taxon>
    </lineage>
</organism>
<dbReference type="EMBL" id="GL883010">
    <property type="protein sequence ID" value="EGG20791.1"/>
    <property type="molecule type" value="Genomic_DNA"/>
</dbReference>
<dbReference type="InterPro" id="IPR027806">
    <property type="entry name" value="HARBI1_dom"/>
</dbReference>
<dbReference type="KEGG" id="dfa:DFA_10682"/>
<dbReference type="OrthoDB" id="17224at2759"/>
<evidence type="ECO:0000256" key="3">
    <source>
        <dbReference type="SAM" id="MobiDB-lite"/>
    </source>
</evidence>
<evidence type="ECO:0000259" key="4">
    <source>
        <dbReference type="Pfam" id="PF13359"/>
    </source>
</evidence>
<dbReference type="GeneID" id="14873960"/>
<evidence type="ECO:0000313" key="7">
    <source>
        <dbReference type="EMBL" id="EGG20791.1"/>
    </source>
</evidence>
<evidence type="ECO:0000313" key="8">
    <source>
        <dbReference type="Proteomes" id="UP000007797"/>
    </source>
</evidence>
<feature type="compositionally biased region" description="Basic and acidic residues" evidence="3">
    <location>
        <begin position="301"/>
        <end position="312"/>
    </location>
</feature>
<evidence type="ECO:0000313" key="6">
    <source>
        <dbReference type="EMBL" id="EGG14809.1"/>
    </source>
</evidence>
<dbReference type="GO" id="GO:0046872">
    <property type="term" value="F:metal ion binding"/>
    <property type="evidence" value="ECO:0007669"/>
    <property type="project" value="UniProtKB-KW"/>
</dbReference>
<evidence type="ECO:0000259" key="5">
    <source>
        <dbReference type="Pfam" id="PF13613"/>
    </source>
</evidence>
<dbReference type="GeneID" id="14866839"/>
<gene>
    <name evidence="7" type="ORF">DFA_00656</name>
    <name evidence="6" type="ORF">DFA_10682</name>
</gene>
<feature type="region of interest" description="Disordered" evidence="3">
    <location>
        <begin position="292"/>
        <end position="361"/>
    </location>
</feature>
<accession>F4PT02</accession>
<dbReference type="EMBL" id="GL883027">
    <property type="protein sequence ID" value="EGG14809.1"/>
    <property type="molecule type" value="Genomic_DNA"/>
</dbReference>
<keyword evidence="2" id="KW-0479">Metal-binding</keyword>
<dbReference type="Pfam" id="PF13613">
    <property type="entry name" value="HTH_Tnp_4"/>
    <property type="match status" value="1"/>
</dbReference>
<sequence>MDDVLTVICKICAKIIPLCDVKAHLLDTCIPSLLFRYGCGGTLPTSQEFEKLTQSDKEHQILKVKHATLQEKYKQRKATTIVTTSQPPPPVFRYDSPTNSIFSSPPPTPSNSSIAMDNSFMEETFHVKKEFLKQADIHTYNNSSNLINLDIPDGDQGVCTLGNQFKVQQKDVIFCTNSVRGSNRIEITCFDKQITLCKPAHITDEYCQTHLVRPLLARPISLDDVKESISNRPKEELVKCASCPNKCTMSIRCKASSLTPIKDNYLYFCTYSCFQKYFGSSSGKTWSAYIESKQPKKDKKEKKETNKEKGKDDDSDEESSHEEDEEGYVVEDEEQHTDKKRKASTPPKPTTKKAPAKKAAAKDKDKKINKIIEYLEDEIVSFIGLKFEDFQDLYQNTIRLQKTKTETRGTKSKYSIRGQLFITLCWLRHYPKRIVLSAFFKISQTTVEEYTSNTLDLLYPLCQENFDYYFSKRMDKEHYSIYVKDTNESCMVTSVADGSEQRISVPMDSEIAMNFYSGKKGYFSITKLVFCTPTGKIIFMSKSRPGSRNDINLANESRAFYSKLDEVLEFILGDKGFIGCHGMYKHFLVNDRNPKASFNRGEADKRFKAIRIIIENVFAHMKKWEACKATLRIKFSDPSKILQQHDQIWSVVGYLTNKYKNIRGL</sequence>
<dbReference type="InterPro" id="IPR027805">
    <property type="entry name" value="Transposase_HTH_dom"/>
</dbReference>
<dbReference type="RefSeq" id="XP_004351325.1">
    <property type="nucleotide sequence ID" value="XM_004351273.1"/>
</dbReference>
<feature type="domain" description="Transposase Helix-turn-helix" evidence="5">
    <location>
        <begin position="415"/>
        <end position="459"/>
    </location>
</feature>
<reference evidence="8" key="2">
    <citation type="journal article" date="2011" name="Genome Res.">
        <title>Phylogeny-wide analysis of social amoeba genomes highlights ancient origins for complex intercellular communication.</title>
        <authorList>
            <person name="Heidel A.J."/>
            <person name="Lawal H.M."/>
            <person name="Felder M."/>
            <person name="Schilde C."/>
            <person name="Helps N.R."/>
            <person name="Tunggal B."/>
            <person name="Rivero F."/>
            <person name="John U."/>
            <person name="Schleicher M."/>
            <person name="Eichinger L."/>
            <person name="Platzer M."/>
            <person name="Noegel A.A."/>
            <person name="Schaap P."/>
            <person name="Gloeckner G."/>
        </authorList>
    </citation>
    <scope>NUCLEOTIDE SEQUENCE [LARGE SCALE GENOMIC DNA]</scope>
    <source>
        <strain evidence="8">SH3</strain>
    </source>
</reference>
<proteinExistence type="predicted"/>